<dbReference type="Pfam" id="PF04255">
    <property type="entry name" value="DUF433"/>
    <property type="match status" value="1"/>
</dbReference>
<gene>
    <name evidence="1" type="ORF">AWR27_22205</name>
</gene>
<protein>
    <recommendedName>
        <fullName evidence="3">DUF433 domain-containing protein</fullName>
    </recommendedName>
</protein>
<accession>A0A1P9X2B1</accession>
<dbReference type="PANTHER" id="PTHR34849:SF4">
    <property type="entry name" value="SLR1209 PROTEIN"/>
    <property type="match status" value="1"/>
</dbReference>
<reference evidence="1 2" key="1">
    <citation type="submission" date="2016-01" db="EMBL/GenBank/DDBJ databases">
        <authorList>
            <person name="Oliw E.H."/>
        </authorList>
    </citation>
    <scope>NUCLEOTIDE SEQUENCE [LARGE SCALE GENOMIC DNA]</scope>
    <source>
        <strain evidence="1 2">DY10</strain>
    </source>
</reference>
<dbReference type="EMBL" id="CP014263">
    <property type="protein sequence ID" value="AQG81776.1"/>
    <property type="molecule type" value="Genomic_DNA"/>
</dbReference>
<evidence type="ECO:0000313" key="2">
    <source>
        <dbReference type="Proteomes" id="UP000187941"/>
    </source>
</evidence>
<dbReference type="Gene3D" id="1.10.10.10">
    <property type="entry name" value="Winged helix-like DNA-binding domain superfamily/Winged helix DNA-binding domain"/>
    <property type="match status" value="1"/>
</dbReference>
<dbReference type="OrthoDB" id="962266at2"/>
<dbReference type="PANTHER" id="PTHR34849">
    <property type="entry name" value="SSL5025 PROTEIN"/>
    <property type="match status" value="1"/>
</dbReference>
<keyword evidence="2" id="KW-1185">Reference proteome</keyword>
<dbReference type="KEGG" id="smon:AWR27_22205"/>
<dbReference type="InterPro" id="IPR036388">
    <property type="entry name" value="WH-like_DNA-bd_sf"/>
</dbReference>
<dbReference type="SUPFAM" id="SSF46689">
    <property type="entry name" value="Homeodomain-like"/>
    <property type="match status" value="1"/>
</dbReference>
<name>A0A1P9X2B1_9BACT</name>
<organism evidence="1 2">
    <name type="scientific">Spirosoma montaniterrae</name>
    <dbReference type="NCBI Taxonomy" id="1178516"/>
    <lineage>
        <taxon>Bacteria</taxon>
        <taxon>Pseudomonadati</taxon>
        <taxon>Bacteroidota</taxon>
        <taxon>Cytophagia</taxon>
        <taxon>Cytophagales</taxon>
        <taxon>Cytophagaceae</taxon>
        <taxon>Spirosoma</taxon>
    </lineage>
</organism>
<dbReference type="AlphaFoldDB" id="A0A1P9X2B1"/>
<dbReference type="RefSeq" id="WP_077133255.1">
    <property type="nucleotide sequence ID" value="NZ_CP014263.1"/>
</dbReference>
<dbReference type="InterPro" id="IPR007367">
    <property type="entry name" value="DUF433"/>
</dbReference>
<proteinExistence type="predicted"/>
<dbReference type="Proteomes" id="UP000187941">
    <property type="component" value="Chromosome"/>
</dbReference>
<dbReference type="STRING" id="1178516.AWR27_22205"/>
<sequence length="114" mass="12370">MTTGVLETEKLLSRLSRAEKAQILQWIVQDLGDAFPGIERQPGVLGGAACVVRTRIPVWLLEQTRRLGASDADLLLAYPSLRAADLANAWAYVRSHVAEIDAAITQNGSKVTTN</sequence>
<dbReference type="InterPro" id="IPR009057">
    <property type="entry name" value="Homeodomain-like_sf"/>
</dbReference>
<evidence type="ECO:0008006" key="3">
    <source>
        <dbReference type="Google" id="ProtNLM"/>
    </source>
</evidence>
<evidence type="ECO:0000313" key="1">
    <source>
        <dbReference type="EMBL" id="AQG81776.1"/>
    </source>
</evidence>